<evidence type="ECO:0000256" key="1">
    <source>
        <dbReference type="ARBA" id="ARBA00004370"/>
    </source>
</evidence>
<feature type="domain" description="HemY N-terminal" evidence="6">
    <location>
        <begin position="26"/>
        <end position="132"/>
    </location>
</feature>
<dbReference type="Proteomes" id="UP001595453">
    <property type="component" value="Unassembled WGS sequence"/>
</dbReference>
<evidence type="ECO:0000259" key="6">
    <source>
        <dbReference type="Pfam" id="PF07219"/>
    </source>
</evidence>
<accession>A0ABV7CPJ5</accession>
<evidence type="ECO:0000313" key="8">
    <source>
        <dbReference type="Proteomes" id="UP001595453"/>
    </source>
</evidence>
<keyword evidence="2 5" id="KW-0812">Transmembrane</keyword>
<dbReference type="EMBL" id="JBHRSD010000040">
    <property type="protein sequence ID" value="MFC3034491.1"/>
    <property type="molecule type" value="Genomic_DNA"/>
</dbReference>
<gene>
    <name evidence="7" type="ORF">ACFOEE_18465</name>
</gene>
<evidence type="ECO:0000256" key="4">
    <source>
        <dbReference type="ARBA" id="ARBA00023136"/>
    </source>
</evidence>
<dbReference type="RefSeq" id="WP_377127879.1">
    <property type="nucleotide sequence ID" value="NZ_JBHRSD010000040.1"/>
</dbReference>
<keyword evidence="3 5" id="KW-1133">Transmembrane helix</keyword>
<reference evidence="8" key="1">
    <citation type="journal article" date="2019" name="Int. J. Syst. Evol. Microbiol.">
        <title>The Global Catalogue of Microorganisms (GCM) 10K type strain sequencing project: providing services to taxonomists for standard genome sequencing and annotation.</title>
        <authorList>
            <consortium name="The Broad Institute Genomics Platform"/>
            <consortium name="The Broad Institute Genome Sequencing Center for Infectious Disease"/>
            <person name="Wu L."/>
            <person name="Ma J."/>
        </authorList>
    </citation>
    <scope>NUCLEOTIDE SEQUENCE [LARGE SCALE GENOMIC DNA]</scope>
    <source>
        <strain evidence="8">KCTC 42730</strain>
    </source>
</reference>
<dbReference type="InterPro" id="IPR010817">
    <property type="entry name" value="HemY_N"/>
</dbReference>
<keyword evidence="4 5" id="KW-0472">Membrane</keyword>
<organism evidence="7 8">
    <name type="scientific">Pseudoalteromonas fenneropenaei</name>
    <dbReference type="NCBI Taxonomy" id="1737459"/>
    <lineage>
        <taxon>Bacteria</taxon>
        <taxon>Pseudomonadati</taxon>
        <taxon>Pseudomonadota</taxon>
        <taxon>Gammaproteobacteria</taxon>
        <taxon>Alteromonadales</taxon>
        <taxon>Pseudoalteromonadaceae</taxon>
        <taxon>Pseudoalteromonas</taxon>
    </lineage>
</organism>
<dbReference type="Pfam" id="PF07219">
    <property type="entry name" value="HemY_N"/>
    <property type="match status" value="1"/>
</dbReference>
<sequence>MIRVLLYFLLVAVVLAFSHWFIGDKGYVLIAFGQTTIEGSIVAFAVLLLVTVAALWLVAKVALYGWRVLRAPSRHWRGRRSGRQQQVLHDGLWAMLHGDWAGVERLWQRAELPSHYQTLRQAALVKAASQRGDKLRAQTQLQALPLDGHTAALWVAIDQRDEALEQLATVANSKGASDYSVLRYAEALIKAECWSLLGAQLQKLIKRQAYSDEDWQTKLASWFKACPNEQLSALWQALPKALQSLAEVSYLQAEVAAGQISKHEATLQKWLKKTRYSELSQVLSHIQSQGSLSLQQQVQAELKRDSKQPELLLSLAGLAWANQDAELASKIFSSLTTVPKLWRPLQKKAYMAAGRFEQACCIEL</sequence>
<evidence type="ECO:0000256" key="3">
    <source>
        <dbReference type="ARBA" id="ARBA00022989"/>
    </source>
</evidence>
<protein>
    <submittedName>
        <fullName evidence="7">Heme biosynthesis HemY N-terminal domain-containing protein</fullName>
    </submittedName>
</protein>
<proteinExistence type="predicted"/>
<evidence type="ECO:0000256" key="5">
    <source>
        <dbReference type="SAM" id="Phobius"/>
    </source>
</evidence>
<comment type="caution">
    <text evidence="7">The sequence shown here is derived from an EMBL/GenBank/DDBJ whole genome shotgun (WGS) entry which is preliminary data.</text>
</comment>
<evidence type="ECO:0000256" key="2">
    <source>
        <dbReference type="ARBA" id="ARBA00022692"/>
    </source>
</evidence>
<feature type="transmembrane region" description="Helical" evidence="5">
    <location>
        <begin position="42"/>
        <end position="66"/>
    </location>
</feature>
<keyword evidence="8" id="KW-1185">Reference proteome</keyword>
<evidence type="ECO:0000313" key="7">
    <source>
        <dbReference type="EMBL" id="MFC3034491.1"/>
    </source>
</evidence>
<name>A0ABV7CPJ5_9GAMM</name>
<comment type="subcellular location">
    <subcellularLocation>
        <location evidence="1">Membrane</location>
    </subcellularLocation>
</comment>